<dbReference type="AlphaFoldDB" id="A0A414S111"/>
<feature type="region of interest" description="Disordered" evidence="1">
    <location>
        <begin position="253"/>
        <end position="276"/>
    </location>
</feature>
<reference evidence="4 5" key="1">
    <citation type="submission" date="2018-08" db="EMBL/GenBank/DDBJ databases">
        <title>A genome reference for cultivated species of the human gut microbiota.</title>
        <authorList>
            <person name="Zou Y."/>
            <person name="Xue W."/>
            <person name="Luo G."/>
        </authorList>
    </citation>
    <scope>NUCLEOTIDE SEQUENCE [LARGE SCALE GENOMIC DNA]</scope>
    <source>
        <strain evidence="4 5">AM23-13</strain>
    </source>
</reference>
<name>A0A414S111_9FIRM</name>
<dbReference type="EMBL" id="QRHW01000015">
    <property type="protein sequence ID" value="RHG07376.1"/>
    <property type="molecule type" value="Genomic_DNA"/>
</dbReference>
<dbReference type="RefSeq" id="WP_118309724.1">
    <property type="nucleotide sequence ID" value="NZ_QRHW01000015.1"/>
</dbReference>
<keyword evidence="2" id="KW-1133">Transmembrane helix</keyword>
<organism evidence="4 5">
    <name type="scientific">Dorea longicatena</name>
    <dbReference type="NCBI Taxonomy" id="88431"/>
    <lineage>
        <taxon>Bacteria</taxon>
        <taxon>Bacillati</taxon>
        <taxon>Bacillota</taxon>
        <taxon>Clostridia</taxon>
        <taxon>Lachnospirales</taxon>
        <taxon>Lachnospiraceae</taxon>
        <taxon>Dorea</taxon>
    </lineage>
</organism>
<accession>A0A414S111</accession>
<proteinExistence type="predicted"/>
<protein>
    <submittedName>
        <fullName evidence="4">Zinc ribbon domain-containing protein</fullName>
    </submittedName>
</protein>
<feature type="compositionally biased region" description="Basic and acidic residues" evidence="1">
    <location>
        <begin position="253"/>
        <end position="274"/>
    </location>
</feature>
<dbReference type="Pfam" id="PF13240">
    <property type="entry name" value="Zn_Ribbon_1"/>
    <property type="match status" value="1"/>
</dbReference>
<feature type="transmembrane region" description="Helical" evidence="2">
    <location>
        <begin position="66"/>
        <end position="87"/>
    </location>
</feature>
<evidence type="ECO:0000256" key="1">
    <source>
        <dbReference type="SAM" id="MobiDB-lite"/>
    </source>
</evidence>
<sequence length="445" mass="50609">MQKGKRYCPNCGTELRPEARFCPECGEKIEYEETNDTVKIFQEELPEDPEEMTEDEEQLKSKRSKIVKIIIAVVTAALLFGLGYELYGVIEDKTPKKETEVKAEHKSKIKTAKKKSNSKKIEDQSFHTTIKGIGEVDFISATPNTNKDKYADAIFKIKKDGKVYEKLPGYEKNNIRTGKKFQKVEAVSFQDCNNDDLDDIIIVNSYKKDSENETEARIYTQESDQKFTLDKDMSSKVNENVSDKTVDSILEYLKPEEKQTEEKTAESEETKQEDTSAGWKQAYINWVNQRPDWEYELFDVNGDNIPEIAAIGKCMADGCYVGTYGNSGVQEVQILRSGIYYMKGQNVIDNESGSMGEYYDRVFKIQDGKWVQIGDGTYVAADDCPEETDEYGNPLFDFTYTWNGAVVSEEEYSSNLGKVFNIEEAEMVNETGATASEIISQIQSY</sequence>
<evidence type="ECO:0000313" key="4">
    <source>
        <dbReference type="EMBL" id="RHG07376.1"/>
    </source>
</evidence>
<dbReference type="Proteomes" id="UP000284112">
    <property type="component" value="Unassembled WGS sequence"/>
</dbReference>
<keyword evidence="2" id="KW-0812">Transmembrane</keyword>
<dbReference type="InterPro" id="IPR026870">
    <property type="entry name" value="Zinc_ribbon_dom"/>
</dbReference>
<comment type="caution">
    <text evidence="4">The sequence shown here is derived from an EMBL/GenBank/DDBJ whole genome shotgun (WGS) entry which is preliminary data.</text>
</comment>
<keyword evidence="2" id="KW-0472">Membrane</keyword>
<gene>
    <name evidence="4" type="ORF">DW641_09445</name>
</gene>
<evidence type="ECO:0000259" key="3">
    <source>
        <dbReference type="Pfam" id="PF13240"/>
    </source>
</evidence>
<evidence type="ECO:0000313" key="5">
    <source>
        <dbReference type="Proteomes" id="UP000284112"/>
    </source>
</evidence>
<evidence type="ECO:0000256" key="2">
    <source>
        <dbReference type="SAM" id="Phobius"/>
    </source>
</evidence>
<feature type="domain" description="Zinc-ribbon" evidence="3">
    <location>
        <begin position="7"/>
        <end position="28"/>
    </location>
</feature>